<organism evidence="2 3">
    <name type="scientific">Ensete ventricosum</name>
    <name type="common">Abyssinian banana</name>
    <name type="synonym">Musa ensete</name>
    <dbReference type="NCBI Taxonomy" id="4639"/>
    <lineage>
        <taxon>Eukaryota</taxon>
        <taxon>Viridiplantae</taxon>
        <taxon>Streptophyta</taxon>
        <taxon>Embryophyta</taxon>
        <taxon>Tracheophyta</taxon>
        <taxon>Spermatophyta</taxon>
        <taxon>Magnoliopsida</taxon>
        <taxon>Liliopsida</taxon>
        <taxon>Zingiberales</taxon>
        <taxon>Musaceae</taxon>
        <taxon>Ensete</taxon>
    </lineage>
</organism>
<reference evidence="2 3" key="1">
    <citation type="journal article" date="2014" name="Agronomy (Basel)">
        <title>A Draft Genome Sequence for Ensete ventricosum, the Drought-Tolerant Tree Against Hunger.</title>
        <authorList>
            <person name="Harrison J."/>
            <person name="Moore K.A."/>
            <person name="Paszkiewicz K."/>
            <person name="Jones T."/>
            <person name="Grant M."/>
            <person name="Ambacheew D."/>
            <person name="Muzemil S."/>
            <person name="Studholme D.J."/>
        </authorList>
    </citation>
    <scope>NUCLEOTIDE SEQUENCE [LARGE SCALE GENOMIC DNA]</scope>
</reference>
<evidence type="ECO:0000256" key="1">
    <source>
        <dbReference type="SAM" id="MobiDB-lite"/>
    </source>
</evidence>
<accession>A0A427AL24</accession>
<protein>
    <submittedName>
        <fullName evidence="2">Uncharacterized protein</fullName>
    </submittedName>
</protein>
<evidence type="ECO:0000313" key="3">
    <source>
        <dbReference type="Proteomes" id="UP000287651"/>
    </source>
</evidence>
<dbReference type="AlphaFoldDB" id="A0A427AL24"/>
<comment type="caution">
    <text evidence="2">The sequence shown here is derived from an EMBL/GenBank/DDBJ whole genome shotgun (WGS) entry which is preliminary data.</text>
</comment>
<gene>
    <name evidence="2" type="ORF">B296_00027629</name>
</gene>
<dbReference type="EMBL" id="AMZH03002052">
    <property type="protein sequence ID" value="RRT76959.1"/>
    <property type="molecule type" value="Genomic_DNA"/>
</dbReference>
<name>A0A427AL24_ENSVE</name>
<feature type="region of interest" description="Disordered" evidence="1">
    <location>
        <begin position="38"/>
        <end position="110"/>
    </location>
</feature>
<sequence>MVEGRRRRSGLLGQQEVLQFFLVAGKERKVVTHAGIAHFDDEVGEPETITDSPSGGSHVPREPVDDAATGVEPHLRDPLAHLRPPTHRRRYTPPPSLPPPTPPERARTAPPLCSVVWLQRRTAAEEGQPGEELGLRWTGPWWIAHR</sequence>
<feature type="compositionally biased region" description="Pro residues" evidence="1">
    <location>
        <begin position="92"/>
        <end position="103"/>
    </location>
</feature>
<proteinExistence type="predicted"/>
<evidence type="ECO:0000313" key="2">
    <source>
        <dbReference type="EMBL" id="RRT76959.1"/>
    </source>
</evidence>
<dbReference type="Proteomes" id="UP000287651">
    <property type="component" value="Unassembled WGS sequence"/>
</dbReference>